<keyword evidence="2" id="KW-1185">Reference proteome</keyword>
<dbReference type="RefSeq" id="WP_340237286.1">
    <property type="nucleotide sequence ID" value="NZ_JBBEWC010000007.1"/>
</dbReference>
<comment type="caution">
    <text evidence="1">The sequence shown here is derived from an EMBL/GenBank/DDBJ whole genome shotgun (WGS) entry which is preliminary data.</text>
</comment>
<evidence type="ECO:0000313" key="2">
    <source>
        <dbReference type="Proteomes" id="UP001597510"/>
    </source>
</evidence>
<evidence type="ECO:0000313" key="1">
    <source>
        <dbReference type="EMBL" id="MFD2521203.1"/>
    </source>
</evidence>
<reference evidence="2" key="1">
    <citation type="journal article" date="2019" name="Int. J. Syst. Evol. Microbiol.">
        <title>The Global Catalogue of Microorganisms (GCM) 10K type strain sequencing project: providing services to taxonomists for standard genome sequencing and annotation.</title>
        <authorList>
            <consortium name="The Broad Institute Genomics Platform"/>
            <consortium name="The Broad Institute Genome Sequencing Center for Infectious Disease"/>
            <person name="Wu L."/>
            <person name="Ma J."/>
        </authorList>
    </citation>
    <scope>NUCLEOTIDE SEQUENCE [LARGE SCALE GENOMIC DNA]</scope>
    <source>
        <strain evidence="2">KCTC 52344</strain>
    </source>
</reference>
<accession>A0ABW5J6Q2</accession>
<sequence length="67" mass="7801">MQEKSHTSADKESLMIQALEIIDYVSNQRVFLLGKPMLSQFNYLICGYTDENYGDLLQKKINKQKND</sequence>
<gene>
    <name evidence="1" type="ORF">ACFSR2_09930</name>
</gene>
<dbReference type="Proteomes" id="UP001597510">
    <property type="component" value="Unassembled WGS sequence"/>
</dbReference>
<protein>
    <submittedName>
        <fullName evidence="1">Uncharacterized protein</fullName>
    </submittedName>
</protein>
<organism evidence="1 2">
    <name type="scientific">Emticicia soli</name>
    <dbReference type="NCBI Taxonomy" id="2027878"/>
    <lineage>
        <taxon>Bacteria</taxon>
        <taxon>Pseudomonadati</taxon>
        <taxon>Bacteroidota</taxon>
        <taxon>Cytophagia</taxon>
        <taxon>Cytophagales</taxon>
        <taxon>Leadbetterellaceae</taxon>
        <taxon>Emticicia</taxon>
    </lineage>
</organism>
<proteinExistence type="predicted"/>
<dbReference type="EMBL" id="JBHULC010000009">
    <property type="protein sequence ID" value="MFD2521203.1"/>
    <property type="molecule type" value="Genomic_DNA"/>
</dbReference>
<name>A0ABW5J6Q2_9BACT</name>